<gene>
    <name evidence="4" type="ORF">Airi01_027490</name>
</gene>
<dbReference type="PANTHER" id="PTHR31544:SF2">
    <property type="entry name" value="AIG2-LIKE PROTEIN D"/>
    <property type="match status" value="1"/>
</dbReference>
<reference evidence="4" key="1">
    <citation type="submission" date="2023-03" db="EMBL/GenBank/DDBJ databases">
        <title>Actinoallomurus iriomotensis NBRC 103681.</title>
        <authorList>
            <person name="Ichikawa N."/>
            <person name="Sato H."/>
            <person name="Tonouchi N."/>
        </authorList>
    </citation>
    <scope>NUCLEOTIDE SEQUENCE</scope>
    <source>
        <strain evidence="4">NBRC 103681</strain>
    </source>
</reference>
<dbReference type="GO" id="GO:0016740">
    <property type="term" value="F:transferase activity"/>
    <property type="evidence" value="ECO:0007669"/>
    <property type="project" value="UniProtKB-KW"/>
</dbReference>
<evidence type="ECO:0000256" key="2">
    <source>
        <dbReference type="ARBA" id="ARBA00030602"/>
    </source>
</evidence>
<proteinExistence type="predicted"/>
<dbReference type="Proteomes" id="UP001165135">
    <property type="component" value="Unassembled WGS sequence"/>
</dbReference>
<organism evidence="4 5">
    <name type="scientific">Actinoallomurus iriomotensis</name>
    <dbReference type="NCBI Taxonomy" id="478107"/>
    <lineage>
        <taxon>Bacteria</taxon>
        <taxon>Bacillati</taxon>
        <taxon>Actinomycetota</taxon>
        <taxon>Actinomycetes</taxon>
        <taxon>Streptosporangiales</taxon>
        <taxon>Thermomonosporaceae</taxon>
        <taxon>Actinoallomurus</taxon>
    </lineage>
</organism>
<dbReference type="SUPFAM" id="SSF110857">
    <property type="entry name" value="Gamma-glutamyl cyclotransferase-like"/>
    <property type="match status" value="1"/>
</dbReference>
<evidence type="ECO:0000313" key="5">
    <source>
        <dbReference type="Proteomes" id="UP001165135"/>
    </source>
</evidence>
<dbReference type="Gene3D" id="3.10.490.10">
    <property type="entry name" value="Gamma-glutamyl cyclotransferase-like"/>
    <property type="match status" value="1"/>
</dbReference>
<dbReference type="PANTHER" id="PTHR31544">
    <property type="entry name" value="AIG2-LIKE PROTEIN D"/>
    <property type="match status" value="1"/>
</dbReference>
<comment type="caution">
    <text evidence="4">The sequence shown here is derived from an EMBL/GenBank/DDBJ whole genome shotgun (WGS) entry which is preliminary data.</text>
</comment>
<evidence type="ECO:0000313" key="4">
    <source>
        <dbReference type="EMBL" id="GLY74482.1"/>
    </source>
</evidence>
<evidence type="ECO:0000256" key="1">
    <source>
        <dbReference type="ARBA" id="ARBA00022679"/>
    </source>
</evidence>
<sequence length="145" mass="15483">MSRTTPGRSLPPAPAALFAYGTLRFPDVLRALLGRVPDRTPATVEGWRVAALEGRIYPVLVPGPGAAGGVLISGLTAADWGIIDAYEDGFYALERLTLADGRHGWAYLTRDATAALPADWSPEDFGARHLNAFAGACLAWRRSYG</sequence>
<dbReference type="RefSeq" id="WP_285620318.1">
    <property type="nucleotide sequence ID" value="NZ_BSTJ01000003.1"/>
</dbReference>
<feature type="domain" description="Gamma-glutamylcyclotransferase AIG2-like" evidence="3">
    <location>
        <begin position="17"/>
        <end position="111"/>
    </location>
</feature>
<protein>
    <recommendedName>
        <fullName evidence="2">Putative gamma-glutamylcyclotransferase</fullName>
    </recommendedName>
</protein>
<dbReference type="InterPro" id="IPR045038">
    <property type="entry name" value="AIG2-like"/>
</dbReference>
<dbReference type="AlphaFoldDB" id="A0A9W6VPI0"/>
<dbReference type="InterPro" id="IPR036568">
    <property type="entry name" value="GGCT-like_sf"/>
</dbReference>
<dbReference type="Pfam" id="PF06094">
    <property type="entry name" value="GGACT"/>
    <property type="match status" value="1"/>
</dbReference>
<keyword evidence="1" id="KW-0808">Transferase</keyword>
<dbReference type="InterPro" id="IPR009288">
    <property type="entry name" value="AIG2-like_dom"/>
</dbReference>
<dbReference type="InterPro" id="IPR013024">
    <property type="entry name" value="GGCT-like"/>
</dbReference>
<dbReference type="CDD" id="cd06661">
    <property type="entry name" value="GGCT_like"/>
    <property type="match status" value="1"/>
</dbReference>
<evidence type="ECO:0000259" key="3">
    <source>
        <dbReference type="Pfam" id="PF06094"/>
    </source>
</evidence>
<name>A0A9W6VPI0_9ACTN</name>
<dbReference type="EMBL" id="BSTJ01000003">
    <property type="protein sequence ID" value="GLY74482.1"/>
    <property type="molecule type" value="Genomic_DNA"/>
</dbReference>
<accession>A0A9W6VPI0</accession>